<name>A0ABW3B6W2_9FLAO</name>
<gene>
    <name evidence="3" type="ORF">ACFQZJ_15270</name>
</gene>
<organism evidence="3 4">
    <name type="scientific">Maribacter chungangensis</name>
    <dbReference type="NCBI Taxonomy" id="1069117"/>
    <lineage>
        <taxon>Bacteria</taxon>
        <taxon>Pseudomonadati</taxon>
        <taxon>Bacteroidota</taxon>
        <taxon>Flavobacteriia</taxon>
        <taxon>Flavobacteriales</taxon>
        <taxon>Flavobacteriaceae</taxon>
        <taxon>Maribacter</taxon>
    </lineage>
</organism>
<dbReference type="InterPro" id="IPR006869">
    <property type="entry name" value="DUF547"/>
</dbReference>
<dbReference type="Pfam" id="PF04784">
    <property type="entry name" value="DUF547"/>
    <property type="match status" value="1"/>
</dbReference>
<evidence type="ECO:0000313" key="3">
    <source>
        <dbReference type="EMBL" id="MFD0798830.1"/>
    </source>
</evidence>
<sequence length="242" mass="27510">MKNKMKYLSLIALVMFSQGITAQGVNDFFAGTDSFLKSNVQNGRVDYAAIKNNPEKLNKLVAAAKKVSVQKTDVANYQAFWINTYNILVINSVVNNYPLKSPLNVPGFFDKITHDVGGENITLNDIENKLLRANFPEEARFHFVLVCAGLGCPPIIPNAYMPNTLDEQLQKQTVKALNDNNFIRLKKKKVQISQIFEWYTGDFTQNGTSLVDYINTYRTEKLPKDSKVSYYPYDWTLNESIK</sequence>
<dbReference type="InterPro" id="IPR051548">
    <property type="entry name" value="Grx-like_ET"/>
</dbReference>
<keyword evidence="1" id="KW-0732">Signal</keyword>
<protein>
    <submittedName>
        <fullName evidence="3">DUF547 domain-containing protein</fullName>
    </submittedName>
</protein>
<feature type="domain" description="DUF547" evidence="2">
    <location>
        <begin position="76"/>
        <end position="173"/>
    </location>
</feature>
<accession>A0ABW3B6W2</accession>
<feature type="signal peptide" evidence="1">
    <location>
        <begin position="1"/>
        <end position="22"/>
    </location>
</feature>
<feature type="chain" id="PRO_5045772066" evidence="1">
    <location>
        <begin position="23"/>
        <end position="242"/>
    </location>
</feature>
<dbReference type="EMBL" id="JBHTHY010000014">
    <property type="protein sequence ID" value="MFD0798830.1"/>
    <property type="molecule type" value="Genomic_DNA"/>
</dbReference>
<dbReference type="Proteomes" id="UP001597012">
    <property type="component" value="Unassembled WGS sequence"/>
</dbReference>
<dbReference type="PANTHER" id="PTHR34386:SF1">
    <property type="entry name" value="GLUTAREDOXIN-LIKE PROTEIN NRDH"/>
    <property type="match status" value="1"/>
</dbReference>
<evidence type="ECO:0000313" key="4">
    <source>
        <dbReference type="Proteomes" id="UP001597012"/>
    </source>
</evidence>
<evidence type="ECO:0000259" key="2">
    <source>
        <dbReference type="Pfam" id="PF04784"/>
    </source>
</evidence>
<dbReference type="RefSeq" id="WP_379935737.1">
    <property type="nucleotide sequence ID" value="NZ_JBHTHY010000014.1"/>
</dbReference>
<proteinExistence type="predicted"/>
<dbReference type="PANTHER" id="PTHR34386">
    <property type="entry name" value="GLUTAREDOXIN"/>
    <property type="match status" value="1"/>
</dbReference>
<evidence type="ECO:0000256" key="1">
    <source>
        <dbReference type="SAM" id="SignalP"/>
    </source>
</evidence>
<comment type="caution">
    <text evidence="3">The sequence shown here is derived from an EMBL/GenBank/DDBJ whole genome shotgun (WGS) entry which is preliminary data.</text>
</comment>
<keyword evidence="4" id="KW-1185">Reference proteome</keyword>
<reference evidence="4" key="1">
    <citation type="journal article" date="2019" name="Int. J. Syst. Evol. Microbiol.">
        <title>The Global Catalogue of Microorganisms (GCM) 10K type strain sequencing project: providing services to taxonomists for standard genome sequencing and annotation.</title>
        <authorList>
            <consortium name="The Broad Institute Genomics Platform"/>
            <consortium name="The Broad Institute Genome Sequencing Center for Infectious Disease"/>
            <person name="Wu L."/>
            <person name="Ma J."/>
        </authorList>
    </citation>
    <scope>NUCLEOTIDE SEQUENCE [LARGE SCALE GENOMIC DNA]</scope>
    <source>
        <strain evidence="4">CCUG 61948</strain>
    </source>
</reference>